<keyword evidence="4 5" id="KW-0408">Iron</keyword>
<dbReference type="PANTHER" id="PTHR10543:SF89">
    <property type="entry name" value="CAROTENOID 9,10(9',10')-CLEAVAGE DIOXYGENASE 1"/>
    <property type="match status" value="1"/>
</dbReference>
<protein>
    <submittedName>
        <fullName evidence="6">Carotenoid oxygenase family protein</fullName>
    </submittedName>
</protein>
<name>A0A8J7HL30_9NOST</name>
<dbReference type="Proteomes" id="UP000632766">
    <property type="component" value="Unassembled WGS sequence"/>
</dbReference>
<evidence type="ECO:0000256" key="5">
    <source>
        <dbReference type="PIRSR" id="PIRSR604294-1"/>
    </source>
</evidence>
<dbReference type="GO" id="GO:0046872">
    <property type="term" value="F:metal ion binding"/>
    <property type="evidence" value="ECO:0007669"/>
    <property type="project" value="UniProtKB-KW"/>
</dbReference>
<dbReference type="EMBL" id="JAECZC010000001">
    <property type="protein sequence ID" value="MBH8560715.1"/>
    <property type="molecule type" value="Genomic_DNA"/>
</dbReference>
<feature type="binding site" evidence="5">
    <location>
        <position position="666"/>
    </location>
    <ligand>
        <name>Fe cation</name>
        <dbReference type="ChEBI" id="CHEBI:24875"/>
        <note>catalytic</note>
    </ligand>
</feature>
<dbReference type="Pfam" id="PF03055">
    <property type="entry name" value="RPE65"/>
    <property type="match status" value="2"/>
</dbReference>
<reference evidence="6 7" key="1">
    <citation type="journal article" date="2021" name="Int. J. Syst. Evol. Microbiol.">
        <title>Amazonocrinis nigriterrae gen. nov., sp. nov., Atlanticothrix silvestris gen. nov., sp. nov. and Dendronalium phyllosphericum gen. nov., sp. nov., nostocacean cyanobacteria from Brazilian environments.</title>
        <authorList>
            <person name="Alvarenga D.O."/>
            <person name="Andreote A.P.D."/>
            <person name="Branco L.H.Z."/>
            <person name="Delbaje E."/>
            <person name="Cruz R.B."/>
            <person name="Varani A.M."/>
            <person name="Fiore M.F."/>
        </authorList>
    </citation>
    <scope>NUCLEOTIDE SEQUENCE [LARGE SCALE GENOMIC DNA]</scope>
    <source>
        <strain evidence="6 7">CENA67</strain>
    </source>
</reference>
<comment type="similarity">
    <text evidence="1">Belongs to the carotenoid oxygenase family.</text>
</comment>
<evidence type="ECO:0000256" key="4">
    <source>
        <dbReference type="ARBA" id="ARBA00023004"/>
    </source>
</evidence>
<dbReference type="RefSeq" id="WP_198122774.1">
    <property type="nucleotide sequence ID" value="NZ_JAECZC010000001.1"/>
</dbReference>
<sequence length="734" mass="85173">MYQIPNSVVKASRDEIDEIELSIFQQVPKSNELSLVDNLPDDLSGYVFIAAPLPYSDDTEDGDESFVLNGDGMIYRLDFTGCQAKLKTKISKTPCYYADLAIQKQPNKYPSNFKFRNGGPSRRSQVLGSRNQLNTAFLKTNNQLFVTFDAARPYEIDPDTLEILEPVGNTNKWKEIFPLSDIFGAYSNPAHPVSDVMELKSQKAENYQEELFTINYSTGYKDRLRKPIQKILQWIKHQFNYRNPITKIIDSIRYGYATLIRYNLVTKDFSSWEMILPDGQTVSPDQSIHQMAITEDYIIFMDIAFKIEFAQIFSPFLRDRLAWIDKLNNPIVSIINTFRSSLFDKKHHKGAGTNILKFGTWIYSILLSLIPPEPYTNLYIVRRQSLSNKQENNLNSATIQQKSKKKIKVKKVTIPREVSHFTVDYKNPENKIILHVGHNNGSDVTEWVGKYDFSARKNKLRQELTGMIVGTMDLGCLGRYIIDAEAGVISNAKVISDPRFTWSLSVYTRRELCNESINETADIVKNIYWMSWGFSWETIPERIYRAYKDSRFRHIHYTQLPKDYKPTQLLRLDAEKMEIVDCFKFPYGHFACTPQFIPSSSPCPEDKDPSIHGYIVCVVLADNPENPNQPQDEFWILHADDFNNNPVYRLRAPSDNSSLNIGLTIHSTWLQEINKEKYTEDERRKKREISVYEDYRELIKDSNLQIKELFEEIIYPHFIQQTPEAVMSKIFAKQ</sequence>
<evidence type="ECO:0000256" key="2">
    <source>
        <dbReference type="ARBA" id="ARBA00022723"/>
    </source>
</evidence>
<accession>A0A8J7HL30</accession>
<evidence type="ECO:0000256" key="1">
    <source>
        <dbReference type="ARBA" id="ARBA00006787"/>
    </source>
</evidence>
<gene>
    <name evidence="6" type="ORF">I8748_00570</name>
</gene>
<evidence type="ECO:0000313" key="7">
    <source>
        <dbReference type="Proteomes" id="UP000632766"/>
    </source>
</evidence>
<keyword evidence="3" id="KW-0560">Oxidoreductase</keyword>
<comment type="caution">
    <text evidence="6">The sequence shown here is derived from an EMBL/GenBank/DDBJ whole genome shotgun (WGS) entry which is preliminary data.</text>
</comment>
<comment type="cofactor">
    <cofactor evidence="5">
        <name>Fe(2+)</name>
        <dbReference type="ChEBI" id="CHEBI:29033"/>
    </cofactor>
    <text evidence="5">Binds 1 Fe(2+) ion per subunit.</text>
</comment>
<dbReference type="AlphaFoldDB" id="A0A8J7HL30"/>
<feature type="binding site" evidence="5">
    <location>
        <position position="191"/>
    </location>
    <ligand>
        <name>Fe cation</name>
        <dbReference type="ChEBI" id="CHEBI:24875"/>
        <note>catalytic</note>
    </ligand>
</feature>
<dbReference type="GO" id="GO:0010436">
    <property type="term" value="F:carotenoid dioxygenase activity"/>
    <property type="evidence" value="ECO:0007669"/>
    <property type="project" value="TreeGrafter"/>
</dbReference>
<feature type="binding site" evidence="5">
    <location>
        <position position="289"/>
    </location>
    <ligand>
        <name>Fe cation</name>
        <dbReference type="ChEBI" id="CHEBI:24875"/>
        <note>catalytic</note>
    </ligand>
</feature>
<keyword evidence="7" id="KW-1185">Reference proteome</keyword>
<dbReference type="PANTHER" id="PTHR10543">
    <property type="entry name" value="BETA-CAROTENE DIOXYGENASE"/>
    <property type="match status" value="1"/>
</dbReference>
<organism evidence="6 7">
    <name type="scientific">Amazonocrinis nigriterrae CENA67</name>
    <dbReference type="NCBI Taxonomy" id="2794033"/>
    <lineage>
        <taxon>Bacteria</taxon>
        <taxon>Bacillati</taxon>
        <taxon>Cyanobacteriota</taxon>
        <taxon>Cyanophyceae</taxon>
        <taxon>Nostocales</taxon>
        <taxon>Nostocaceae</taxon>
        <taxon>Amazonocrinis</taxon>
        <taxon>Amazonocrinis nigriterrae</taxon>
    </lineage>
</organism>
<dbReference type="GO" id="GO:0016121">
    <property type="term" value="P:carotene catabolic process"/>
    <property type="evidence" value="ECO:0007669"/>
    <property type="project" value="TreeGrafter"/>
</dbReference>
<dbReference type="InterPro" id="IPR004294">
    <property type="entry name" value="Carotenoid_Oase"/>
</dbReference>
<proteinExistence type="inferred from homology"/>
<evidence type="ECO:0000256" key="3">
    <source>
        <dbReference type="ARBA" id="ARBA00023002"/>
    </source>
</evidence>
<evidence type="ECO:0000313" key="6">
    <source>
        <dbReference type="EMBL" id="MBH8560715.1"/>
    </source>
</evidence>
<keyword evidence="2 5" id="KW-0479">Metal-binding</keyword>